<keyword evidence="2" id="KW-1185">Reference proteome</keyword>
<dbReference type="AlphaFoldDB" id="A0A1E3PQF9"/>
<evidence type="ECO:0000313" key="2">
    <source>
        <dbReference type="Proteomes" id="UP000095009"/>
    </source>
</evidence>
<accession>A0A1E3PQF9</accession>
<dbReference type="EMBL" id="KV454407">
    <property type="protein sequence ID" value="ODQ67666.1"/>
    <property type="molecule type" value="Genomic_DNA"/>
</dbReference>
<sequence length="132" mass="14861">MEEIVTTKQSHTLVEQPRQVDRTHWGSFDDTCESFYILDPIDLSDKFVAYSDVPIPNTLISKQNYTGVNYQPTRHLSTLSSSVLLPFSDPSHSPSISVSCLSLNNSDSNLKIESNYQFISKHDPTTELPQTP</sequence>
<feature type="non-terminal residue" evidence="1">
    <location>
        <position position="132"/>
    </location>
</feature>
<name>A0A1E3PQF9_9ASCO</name>
<evidence type="ECO:0000313" key="1">
    <source>
        <dbReference type="EMBL" id="ODQ67666.1"/>
    </source>
</evidence>
<proteinExistence type="predicted"/>
<organism evidence="1 2">
    <name type="scientific">Nadsonia fulvescens var. elongata DSM 6958</name>
    <dbReference type="NCBI Taxonomy" id="857566"/>
    <lineage>
        <taxon>Eukaryota</taxon>
        <taxon>Fungi</taxon>
        <taxon>Dikarya</taxon>
        <taxon>Ascomycota</taxon>
        <taxon>Saccharomycotina</taxon>
        <taxon>Dipodascomycetes</taxon>
        <taxon>Dipodascales</taxon>
        <taxon>Dipodascales incertae sedis</taxon>
        <taxon>Nadsonia</taxon>
    </lineage>
</organism>
<gene>
    <name evidence="1" type="ORF">NADFUDRAFT_77611</name>
</gene>
<reference evidence="1 2" key="1">
    <citation type="journal article" date="2016" name="Proc. Natl. Acad. Sci. U.S.A.">
        <title>Comparative genomics of biotechnologically important yeasts.</title>
        <authorList>
            <person name="Riley R."/>
            <person name="Haridas S."/>
            <person name="Wolfe K.H."/>
            <person name="Lopes M.R."/>
            <person name="Hittinger C.T."/>
            <person name="Goeker M."/>
            <person name="Salamov A.A."/>
            <person name="Wisecaver J.H."/>
            <person name="Long T.M."/>
            <person name="Calvey C.H."/>
            <person name="Aerts A.L."/>
            <person name="Barry K.W."/>
            <person name="Choi C."/>
            <person name="Clum A."/>
            <person name="Coughlan A.Y."/>
            <person name="Deshpande S."/>
            <person name="Douglass A.P."/>
            <person name="Hanson S.J."/>
            <person name="Klenk H.-P."/>
            <person name="LaButti K.M."/>
            <person name="Lapidus A."/>
            <person name="Lindquist E.A."/>
            <person name="Lipzen A.M."/>
            <person name="Meier-Kolthoff J.P."/>
            <person name="Ohm R.A."/>
            <person name="Otillar R.P."/>
            <person name="Pangilinan J.L."/>
            <person name="Peng Y."/>
            <person name="Rokas A."/>
            <person name="Rosa C.A."/>
            <person name="Scheuner C."/>
            <person name="Sibirny A.A."/>
            <person name="Slot J.C."/>
            <person name="Stielow J.B."/>
            <person name="Sun H."/>
            <person name="Kurtzman C.P."/>
            <person name="Blackwell M."/>
            <person name="Grigoriev I.V."/>
            <person name="Jeffries T.W."/>
        </authorList>
    </citation>
    <scope>NUCLEOTIDE SEQUENCE [LARGE SCALE GENOMIC DNA]</scope>
    <source>
        <strain evidence="1 2">DSM 6958</strain>
    </source>
</reference>
<protein>
    <submittedName>
        <fullName evidence="1">Uncharacterized protein</fullName>
    </submittedName>
</protein>
<dbReference type="Proteomes" id="UP000095009">
    <property type="component" value="Unassembled WGS sequence"/>
</dbReference>